<organism evidence="9 10">
    <name type="scientific">Rheinheimera tangshanensis</name>
    <dbReference type="NCBI Taxonomy" id="400153"/>
    <lineage>
        <taxon>Bacteria</taxon>
        <taxon>Pseudomonadati</taxon>
        <taxon>Pseudomonadota</taxon>
        <taxon>Gammaproteobacteria</taxon>
        <taxon>Chromatiales</taxon>
        <taxon>Chromatiaceae</taxon>
        <taxon>Rheinheimera</taxon>
    </lineage>
</organism>
<dbReference type="SUPFAM" id="SSF51445">
    <property type="entry name" value="(Trans)glycosidases"/>
    <property type="match status" value="1"/>
</dbReference>
<proteinExistence type="inferred from homology"/>
<evidence type="ECO:0000313" key="10">
    <source>
        <dbReference type="Proteomes" id="UP000321814"/>
    </source>
</evidence>
<dbReference type="EC" id="3.2.1.1" evidence="6"/>
<keyword evidence="4 6" id="KW-0326">Glycosidase</keyword>
<comment type="similarity">
    <text evidence="1 5">Belongs to the glycosyl hydrolase 13 family.</text>
</comment>
<dbReference type="GO" id="GO:0043169">
    <property type="term" value="F:cation binding"/>
    <property type="evidence" value="ECO:0007669"/>
    <property type="project" value="InterPro"/>
</dbReference>
<dbReference type="GO" id="GO:0005975">
    <property type="term" value="P:carbohydrate metabolic process"/>
    <property type="evidence" value="ECO:0007669"/>
    <property type="project" value="InterPro"/>
</dbReference>
<evidence type="ECO:0000256" key="4">
    <source>
        <dbReference type="ARBA" id="ARBA00023295"/>
    </source>
</evidence>
<dbReference type="RefSeq" id="WP_147905361.1">
    <property type="nucleotide sequence ID" value="NZ_BAAAGC010000006.1"/>
</dbReference>
<accession>A0A5C8LR76</accession>
<dbReference type="OrthoDB" id="9805159at2"/>
<dbReference type="PRINTS" id="PR00110">
    <property type="entry name" value="ALPHAAMYLASE"/>
</dbReference>
<dbReference type="EMBL" id="VRLR01000015">
    <property type="protein sequence ID" value="TXK78032.1"/>
    <property type="molecule type" value="Genomic_DNA"/>
</dbReference>
<dbReference type="CDD" id="cd11315">
    <property type="entry name" value="AmyAc_bac1_AmyA"/>
    <property type="match status" value="1"/>
</dbReference>
<name>A0A5C8LR76_9GAMM</name>
<keyword evidence="10" id="KW-1185">Reference proteome</keyword>
<gene>
    <name evidence="9" type="ORF">FU839_17260</name>
</gene>
<dbReference type="InterPro" id="IPR006046">
    <property type="entry name" value="Alpha_amylase"/>
</dbReference>
<reference evidence="9 10" key="1">
    <citation type="submission" date="2019-08" db="EMBL/GenBank/DDBJ databases">
        <title>Draft genome analysis of Rheinheimera tangshanensis isolated from the roots of fresh rice plants (Oryza sativa).</title>
        <authorList>
            <person name="Yu Q."/>
            <person name="Qi Y."/>
            <person name="Zhang H."/>
            <person name="Pu J."/>
        </authorList>
    </citation>
    <scope>NUCLEOTIDE SEQUENCE [LARGE SCALE GENOMIC DNA]</scope>
    <source>
        <strain evidence="9 10">JA3-B52</strain>
    </source>
</reference>
<evidence type="ECO:0000256" key="2">
    <source>
        <dbReference type="ARBA" id="ARBA00022801"/>
    </source>
</evidence>
<dbReference type="Proteomes" id="UP000321814">
    <property type="component" value="Unassembled WGS sequence"/>
</dbReference>
<evidence type="ECO:0000256" key="5">
    <source>
        <dbReference type="RuleBase" id="RU003615"/>
    </source>
</evidence>
<dbReference type="InterPro" id="IPR006047">
    <property type="entry name" value="GH13_cat_dom"/>
</dbReference>
<dbReference type="PANTHER" id="PTHR43447">
    <property type="entry name" value="ALPHA-AMYLASE"/>
    <property type="match status" value="1"/>
</dbReference>
<dbReference type="SUPFAM" id="SSF51011">
    <property type="entry name" value="Glycosyl hydrolase domain"/>
    <property type="match status" value="1"/>
</dbReference>
<evidence type="ECO:0000259" key="8">
    <source>
        <dbReference type="SMART" id="SM00642"/>
    </source>
</evidence>
<dbReference type="SMART" id="SM00642">
    <property type="entry name" value="Aamy"/>
    <property type="match status" value="1"/>
</dbReference>
<keyword evidence="7" id="KW-0732">Signal</keyword>
<feature type="chain" id="PRO_5022993238" description="Alpha-amylase" evidence="7">
    <location>
        <begin position="23"/>
        <end position="465"/>
    </location>
</feature>
<protein>
    <recommendedName>
        <fullName evidence="6">Alpha-amylase</fullName>
        <ecNumber evidence="6">3.2.1.1</ecNumber>
    </recommendedName>
</protein>
<sequence>MKLSLQTLLVGVSLLSASPAYADVILHAFNWNYSEITAKATEIQQAGYKKVLIAPPMKSSGEQWWARYQPQDLRLIDHPRGNKQQLQTLIQTMTSKGIQVYADVVLNHMANESAQRSDLNYPGLAVLSSYQANWTYANNQKLYGDLTQNFLSGSDFHAPGCISNYLDVWQVQYYRLCGGGSDTGLPDLDNNNWVIAQQQAYLQALKDMGIKGFRVDAVKHMTNAHINAVFTPTLLSGMHVFGEVITSGGSGNQEYELFLKPYLDNTSHSAYDFPLFASMRNAFSFGGSMSVLVDPGAYGQALAWNKAVTFAITHDIPTNDGFRYQIMNSTDETLAHAYILGRNGGTPMIYSDHGETANLDGYRWQDFYKRADIKNMIRFHNSTQGSGMQVLGHGQCFLLFKRDKKGIVGINKCDTPQEYWVDTYANELNWYVNYTDVISGNSFQVNTQWLKVTIPARSARMWLQQ</sequence>
<evidence type="ECO:0000256" key="7">
    <source>
        <dbReference type="SAM" id="SignalP"/>
    </source>
</evidence>
<comment type="catalytic activity">
    <reaction evidence="6">
        <text>Endohydrolysis of (1-&gt;4)-alpha-D-glucosidic linkages in polysaccharides containing three or more (1-&gt;4)-alpha-linked D-glucose units.</text>
        <dbReference type="EC" id="3.2.1.1"/>
    </reaction>
</comment>
<evidence type="ECO:0000256" key="3">
    <source>
        <dbReference type="ARBA" id="ARBA00023277"/>
    </source>
</evidence>
<feature type="signal peptide" evidence="7">
    <location>
        <begin position="1"/>
        <end position="22"/>
    </location>
</feature>
<dbReference type="Pfam" id="PF00128">
    <property type="entry name" value="Alpha-amylase"/>
    <property type="match status" value="1"/>
</dbReference>
<feature type="domain" description="Glycosyl hydrolase family 13 catalytic" evidence="8">
    <location>
        <begin position="23"/>
        <end position="380"/>
    </location>
</feature>
<evidence type="ECO:0000256" key="1">
    <source>
        <dbReference type="ARBA" id="ARBA00008061"/>
    </source>
</evidence>
<dbReference type="Gene3D" id="3.20.20.80">
    <property type="entry name" value="Glycosidases"/>
    <property type="match status" value="1"/>
</dbReference>
<dbReference type="InterPro" id="IPR017853">
    <property type="entry name" value="GH"/>
</dbReference>
<comment type="caution">
    <text evidence="9">The sequence shown here is derived from an EMBL/GenBank/DDBJ whole genome shotgun (WGS) entry which is preliminary data.</text>
</comment>
<keyword evidence="3 6" id="KW-0119">Carbohydrate metabolism</keyword>
<keyword evidence="2 6" id="KW-0378">Hydrolase</keyword>
<evidence type="ECO:0000313" key="9">
    <source>
        <dbReference type="EMBL" id="TXK78032.1"/>
    </source>
</evidence>
<dbReference type="GO" id="GO:0004556">
    <property type="term" value="F:alpha-amylase activity"/>
    <property type="evidence" value="ECO:0007669"/>
    <property type="project" value="UniProtKB-UniRule"/>
</dbReference>
<evidence type="ECO:0000256" key="6">
    <source>
        <dbReference type="RuleBase" id="RU361134"/>
    </source>
</evidence>
<dbReference type="AlphaFoldDB" id="A0A5C8LR76"/>